<feature type="region of interest" description="Disordered" evidence="1">
    <location>
        <begin position="1"/>
        <end position="21"/>
    </location>
</feature>
<sequence>MENLESPLENVEKHYSKPPRNDCNGEFWILPFSCCRWLAGARPAPWSKRFYADAVLLRYEAPPVPCSTAEDLNEGLQTLNQIKLQTKLPFYVKMFNKKNLKL</sequence>
<evidence type="ECO:0000313" key="3">
    <source>
        <dbReference type="Proteomes" id="UP001476798"/>
    </source>
</evidence>
<comment type="caution">
    <text evidence="2">The sequence shown here is derived from an EMBL/GenBank/DDBJ whole genome shotgun (WGS) entry which is preliminary data.</text>
</comment>
<protein>
    <submittedName>
        <fullName evidence="2">Uncharacterized protein</fullName>
    </submittedName>
</protein>
<evidence type="ECO:0000256" key="1">
    <source>
        <dbReference type="SAM" id="MobiDB-lite"/>
    </source>
</evidence>
<dbReference type="Proteomes" id="UP001476798">
    <property type="component" value="Unassembled WGS sequence"/>
</dbReference>
<organism evidence="2 3">
    <name type="scientific">Goodea atripinnis</name>
    <dbReference type="NCBI Taxonomy" id="208336"/>
    <lineage>
        <taxon>Eukaryota</taxon>
        <taxon>Metazoa</taxon>
        <taxon>Chordata</taxon>
        <taxon>Craniata</taxon>
        <taxon>Vertebrata</taxon>
        <taxon>Euteleostomi</taxon>
        <taxon>Actinopterygii</taxon>
        <taxon>Neopterygii</taxon>
        <taxon>Teleostei</taxon>
        <taxon>Neoteleostei</taxon>
        <taxon>Acanthomorphata</taxon>
        <taxon>Ovalentaria</taxon>
        <taxon>Atherinomorphae</taxon>
        <taxon>Cyprinodontiformes</taxon>
        <taxon>Goodeidae</taxon>
        <taxon>Goodea</taxon>
    </lineage>
</organism>
<reference evidence="2 3" key="1">
    <citation type="submission" date="2021-06" db="EMBL/GenBank/DDBJ databases">
        <authorList>
            <person name="Palmer J.M."/>
        </authorList>
    </citation>
    <scope>NUCLEOTIDE SEQUENCE [LARGE SCALE GENOMIC DNA]</scope>
    <source>
        <strain evidence="2 3">GA_2019</strain>
        <tissue evidence="2">Muscle</tissue>
    </source>
</reference>
<accession>A0ABV0PY84</accession>
<keyword evidence="3" id="KW-1185">Reference proteome</keyword>
<evidence type="ECO:0000313" key="2">
    <source>
        <dbReference type="EMBL" id="MEQ2188448.1"/>
    </source>
</evidence>
<gene>
    <name evidence="2" type="ORF">GOODEAATRI_015164</name>
</gene>
<dbReference type="EMBL" id="JAHRIO010091068">
    <property type="protein sequence ID" value="MEQ2188448.1"/>
    <property type="molecule type" value="Genomic_DNA"/>
</dbReference>
<name>A0ABV0PY84_9TELE</name>
<proteinExistence type="predicted"/>